<evidence type="ECO:0008006" key="5">
    <source>
        <dbReference type="Google" id="ProtNLM"/>
    </source>
</evidence>
<dbReference type="Pfam" id="PF00106">
    <property type="entry name" value="adh_short"/>
    <property type="match status" value="1"/>
</dbReference>
<reference evidence="3 4" key="1">
    <citation type="submission" date="2020-08" db="EMBL/GenBank/DDBJ databases">
        <title>Genomic Encyclopedia of Type Strains, Phase IV (KMG-IV): sequencing the most valuable type-strain genomes for metagenomic binning, comparative biology and taxonomic classification.</title>
        <authorList>
            <person name="Goeker M."/>
        </authorList>
    </citation>
    <scope>NUCLEOTIDE SEQUENCE [LARGE SCALE GENOMIC DNA]</scope>
    <source>
        <strain evidence="3 4">DSM 103526</strain>
    </source>
</reference>
<protein>
    <recommendedName>
        <fullName evidence="5">Short chain dehydrogenase</fullName>
    </recommendedName>
</protein>
<dbReference type="InterPro" id="IPR002347">
    <property type="entry name" value="SDR_fam"/>
</dbReference>
<organism evidence="3 4">
    <name type="scientific">Anaerosolibacter carboniphilus</name>
    <dbReference type="NCBI Taxonomy" id="1417629"/>
    <lineage>
        <taxon>Bacteria</taxon>
        <taxon>Bacillati</taxon>
        <taxon>Bacillota</taxon>
        <taxon>Clostridia</taxon>
        <taxon>Peptostreptococcales</taxon>
        <taxon>Thermotaleaceae</taxon>
        <taxon>Anaerosolibacter</taxon>
    </lineage>
</organism>
<evidence type="ECO:0000256" key="1">
    <source>
        <dbReference type="ARBA" id="ARBA00006484"/>
    </source>
</evidence>
<dbReference type="PANTHER" id="PTHR48107:SF16">
    <property type="entry name" value="NADPH-DEPENDENT ALDEHYDE REDUCTASE 1, CHLOROPLASTIC"/>
    <property type="match status" value="1"/>
</dbReference>
<dbReference type="EMBL" id="JACHEN010000036">
    <property type="protein sequence ID" value="MBB6218332.1"/>
    <property type="molecule type" value="Genomic_DNA"/>
</dbReference>
<comment type="similarity">
    <text evidence="1">Belongs to the short-chain dehydrogenases/reductases (SDR) family.</text>
</comment>
<gene>
    <name evidence="3" type="ORF">HNQ80_004496</name>
</gene>
<evidence type="ECO:0000256" key="2">
    <source>
        <dbReference type="ARBA" id="ARBA00023002"/>
    </source>
</evidence>
<dbReference type="SUPFAM" id="SSF51735">
    <property type="entry name" value="NAD(P)-binding Rossmann-fold domains"/>
    <property type="match status" value="1"/>
</dbReference>
<comment type="caution">
    <text evidence="3">The sequence shown here is derived from an EMBL/GenBank/DDBJ whole genome shotgun (WGS) entry which is preliminary data.</text>
</comment>
<name>A0A841L5E7_9FIRM</name>
<dbReference type="Gene3D" id="3.40.50.720">
    <property type="entry name" value="NAD(P)-binding Rossmann-like Domain"/>
    <property type="match status" value="1"/>
</dbReference>
<dbReference type="PANTHER" id="PTHR48107">
    <property type="entry name" value="NADPH-DEPENDENT ALDEHYDE REDUCTASE-LIKE PROTEIN, CHLOROPLASTIC-RELATED"/>
    <property type="match status" value="1"/>
</dbReference>
<dbReference type="InterPro" id="IPR036291">
    <property type="entry name" value="NAD(P)-bd_dom_sf"/>
</dbReference>
<accession>A0A841L5E7</accession>
<evidence type="ECO:0000313" key="4">
    <source>
        <dbReference type="Proteomes" id="UP000579281"/>
    </source>
</evidence>
<keyword evidence="2" id="KW-0560">Oxidoreductase</keyword>
<dbReference type="AlphaFoldDB" id="A0A841L5E7"/>
<evidence type="ECO:0000313" key="3">
    <source>
        <dbReference type="EMBL" id="MBB6218332.1"/>
    </source>
</evidence>
<proteinExistence type="inferred from homology"/>
<keyword evidence="4" id="KW-1185">Reference proteome</keyword>
<dbReference type="Proteomes" id="UP000579281">
    <property type="component" value="Unassembled WGS sequence"/>
</dbReference>
<dbReference type="GO" id="GO:0016614">
    <property type="term" value="F:oxidoreductase activity, acting on CH-OH group of donors"/>
    <property type="evidence" value="ECO:0007669"/>
    <property type="project" value="UniProtKB-ARBA"/>
</dbReference>
<sequence>MRQFFNPYHLPTAFPPQHQPQQPGIEAIMVPKPISESPSPEKPGGKLLNKVAVITGGDSGIGRAVAYSFAKEGADIVIV</sequence>